<feature type="region of interest" description="Disordered" evidence="2">
    <location>
        <begin position="120"/>
        <end position="160"/>
    </location>
</feature>
<dbReference type="InterPro" id="IPR036875">
    <property type="entry name" value="Znf_CCHC_sf"/>
</dbReference>
<evidence type="ECO:0008006" key="5">
    <source>
        <dbReference type="Google" id="ProtNLM"/>
    </source>
</evidence>
<keyword evidence="1" id="KW-0507">mRNA processing</keyword>
<dbReference type="Proteomes" id="UP000559256">
    <property type="component" value="Unassembled WGS sequence"/>
</dbReference>
<feature type="compositionally biased region" description="Basic and acidic residues" evidence="2">
    <location>
        <begin position="1"/>
        <end position="11"/>
    </location>
</feature>
<feature type="region of interest" description="Disordered" evidence="2">
    <location>
        <begin position="363"/>
        <end position="382"/>
    </location>
</feature>
<proteinExistence type="predicted"/>
<feature type="compositionally biased region" description="Low complexity" evidence="2">
    <location>
        <begin position="14"/>
        <end position="30"/>
    </location>
</feature>
<dbReference type="GO" id="GO:0003676">
    <property type="term" value="F:nucleic acid binding"/>
    <property type="evidence" value="ECO:0007669"/>
    <property type="project" value="InterPro"/>
</dbReference>
<comment type="caution">
    <text evidence="3">The sequence shown here is derived from an EMBL/GenBank/DDBJ whole genome shotgun (WGS) entry which is preliminary data.</text>
</comment>
<name>A0A8H5LLA0_9AGAR</name>
<dbReference type="GO" id="GO:0008270">
    <property type="term" value="F:zinc ion binding"/>
    <property type="evidence" value="ECO:0007669"/>
    <property type="project" value="InterPro"/>
</dbReference>
<evidence type="ECO:0000313" key="4">
    <source>
        <dbReference type="Proteomes" id="UP000559256"/>
    </source>
</evidence>
<feature type="region of interest" description="Disordered" evidence="2">
    <location>
        <begin position="439"/>
        <end position="470"/>
    </location>
</feature>
<evidence type="ECO:0000256" key="2">
    <source>
        <dbReference type="SAM" id="MobiDB-lite"/>
    </source>
</evidence>
<dbReference type="EMBL" id="JAACJM010000041">
    <property type="protein sequence ID" value="KAF5361284.1"/>
    <property type="molecule type" value="Genomic_DNA"/>
</dbReference>
<evidence type="ECO:0000256" key="1">
    <source>
        <dbReference type="ARBA" id="ARBA00022664"/>
    </source>
</evidence>
<feature type="region of interest" description="Disordered" evidence="2">
    <location>
        <begin position="1"/>
        <end position="103"/>
    </location>
</feature>
<dbReference type="AlphaFoldDB" id="A0A8H5LLA0"/>
<organism evidence="3 4">
    <name type="scientific">Tetrapyrgos nigripes</name>
    <dbReference type="NCBI Taxonomy" id="182062"/>
    <lineage>
        <taxon>Eukaryota</taxon>
        <taxon>Fungi</taxon>
        <taxon>Dikarya</taxon>
        <taxon>Basidiomycota</taxon>
        <taxon>Agaricomycotina</taxon>
        <taxon>Agaricomycetes</taxon>
        <taxon>Agaricomycetidae</taxon>
        <taxon>Agaricales</taxon>
        <taxon>Marasmiineae</taxon>
        <taxon>Marasmiaceae</taxon>
        <taxon>Tetrapyrgos</taxon>
    </lineage>
</organism>
<evidence type="ECO:0000313" key="3">
    <source>
        <dbReference type="EMBL" id="KAF5361284.1"/>
    </source>
</evidence>
<sequence length="506" mass="57029">MLEPDHNHAPHPESPVVSPHLSPSPVSVDPMHITPNDRKTTKFRLTTKLGYGLEPIQSSGQHEVPEPTPEPEHPLSPVKPQSPLRRSPSDSTPSAIQEPISIPPHRIIDLQNILSNLGMSEHNKPASATAAAGGTNRPPADADILSDNDQLPNKTTKERGSKLDKFTGEQNLVKDWLAEFNNYIRLNKGVYPTENEKIALFLTLFTGERAGRWAHNMMAKIYEEDNDLSDSDEEYWSTNKDSSLGSKKKKKWTLREVKQQFLHDFKPTSRKTQAQAKIEVIRMEGALADIDKYNSKFESYAKDTGYNNEALMKYYRKGLPRGLADRISYLPSQPKNLETLQRAAVKQHMTWVERQTEKVLWSKQRGEGERQTKGSQKTGGSRMRSMEVNAFQNNNPGASPKVKYLPKLTNEERERMKKEGRCFGCHGLGHTTFNCPTFPRSSMSNSDNTTRKPSIRATTTKPSPLGTNTTMKEIAEEFTAKVRVLSGEEREKATGYLKDLITESDF</sequence>
<keyword evidence="4" id="KW-1185">Reference proteome</keyword>
<reference evidence="3 4" key="1">
    <citation type="journal article" date="2020" name="ISME J.">
        <title>Uncovering the hidden diversity of litter-decomposition mechanisms in mushroom-forming fungi.</title>
        <authorList>
            <person name="Floudas D."/>
            <person name="Bentzer J."/>
            <person name="Ahren D."/>
            <person name="Johansson T."/>
            <person name="Persson P."/>
            <person name="Tunlid A."/>
        </authorList>
    </citation>
    <scope>NUCLEOTIDE SEQUENCE [LARGE SCALE GENOMIC DNA]</scope>
    <source>
        <strain evidence="3 4">CBS 291.85</strain>
    </source>
</reference>
<dbReference type="GO" id="GO:0006397">
    <property type="term" value="P:mRNA processing"/>
    <property type="evidence" value="ECO:0007669"/>
    <property type="project" value="UniProtKB-KW"/>
</dbReference>
<gene>
    <name evidence="3" type="ORF">D9758_010271</name>
</gene>
<protein>
    <recommendedName>
        <fullName evidence="5">Retrotransposon gag domain-containing protein</fullName>
    </recommendedName>
</protein>
<dbReference type="OrthoDB" id="515270at2759"/>
<dbReference type="SUPFAM" id="SSF57756">
    <property type="entry name" value="Retrovirus zinc finger-like domains"/>
    <property type="match status" value="1"/>
</dbReference>
<accession>A0A8H5LLA0</accession>